<dbReference type="AlphaFoldDB" id="A0A521DJB6"/>
<evidence type="ECO:0000259" key="1">
    <source>
        <dbReference type="Pfam" id="PF00534"/>
    </source>
</evidence>
<evidence type="ECO:0000259" key="2">
    <source>
        <dbReference type="Pfam" id="PF13439"/>
    </source>
</evidence>
<dbReference type="CDD" id="cd03823">
    <property type="entry name" value="GT4_ExpE7-like"/>
    <property type="match status" value="1"/>
</dbReference>
<protein>
    <submittedName>
        <fullName evidence="3">Glycosyltransferase involved in cell wall bisynthesis</fullName>
    </submittedName>
</protein>
<dbReference type="Pfam" id="PF00534">
    <property type="entry name" value="Glycos_transf_1"/>
    <property type="match status" value="1"/>
</dbReference>
<keyword evidence="3" id="KW-0808">Transferase</keyword>
<feature type="domain" description="Glycosyltransferase subfamily 4-like N-terminal" evidence="2">
    <location>
        <begin position="15"/>
        <end position="149"/>
    </location>
</feature>
<feature type="domain" description="Glycosyl transferase family 1" evidence="1">
    <location>
        <begin position="217"/>
        <end position="367"/>
    </location>
</feature>
<dbReference type="InterPro" id="IPR001296">
    <property type="entry name" value="Glyco_trans_1"/>
</dbReference>
<dbReference type="InterPro" id="IPR050194">
    <property type="entry name" value="Glycosyltransferase_grp1"/>
</dbReference>
<name>A0A521DJB6_9FLAO</name>
<dbReference type="GO" id="GO:0016757">
    <property type="term" value="F:glycosyltransferase activity"/>
    <property type="evidence" value="ECO:0007669"/>
    <property type="project" value="InterPro"/>
</dbReference>
<organism evidence="3 4">
    <name type="scientific">Flavobacterium nitrogenifigens</name>
    <dbReference type="NCBI Taxonomy" id="1617283"/>
    <lineage>
        <taxon>Bacteria</taxon>
        <taxon>Pseudomonadati</taxon>
        <taxon>Bacteroidota</taxon>
        <taxon>Flavobacteriia</taxon>
        <taxon>Flavobacteriales</taxon>
        <taxon>Flavobacteriaceae</taxon>
        <taxon>Flavobacterium</taxon>
    </lineage>
</organism>
<gene>
    <name evidence="3" type="ORF">SAMN06265220_10393</name>
</gene>
<dbReference type="PANTHER" id="PTHR45947">
    <property type="entry name" value="SULFOQUINOVOSYL TRANSFERASE SQD2"/>
    <property type="match status" value="1"/>
</dbReference>
<dbReference type="InterPro" id="IPR028098">
    <property type="entry name" value="Glyco_trans_4-like_N"/>
</dbReference>
<sequence>MRVLIFNTLYFPNSIGGAEKSVQSLAENLLKQGVKVTVVTSTSKSDYIDEINGVKVYYINNRNLYWGFDQESASALKKIVWHSIDTYNFRLENKITKILQKEKPKIVHTNNLSGLSVVVWKVAQKNRIKIIHTIRDYYLVCPNATMYKDNKNCFNQCLLCKKFSLPKKKTSCLVDSVVGISDYVLQKHIQLGYFENTISREVIGNDIRVVETIKRDVDESSIVFGFIGQLNESKGIIQLLKTFEKLEHINNWKLIIAGRGNGSFDDLLKKKYKSNRVEFVGVVDSEFFYKSIDVLIVPSLWQEPFGRVVIEGVLHGKYVLASKRGGIKELLIEDDLFEPESDELIVKIMEILRTKVVPEQRNKFTEKVASRYVSLYNKMLEN</sequence>
<keyword evidence="4" id="KW-1185">Reference proteome</keyword>
<reference evidence="3 4" key="1">
    <citation type="submission" date="2017-05" db="EMBL/GenBank/DDBJ databases">
        <authorList>
            <person name="Varghese N."/>
            <person name="Submissions S."/>
        </authorList>
    </citation>
    <scope>NUCLEOTIDE SEQUENCE [LARGE SCALE GENOMIC DNA]</scope>
    <source>
        <strain evidence="3 4">DSM 29982</strain>
    </source>
</reference>
<accession>A0A521DJB6</accession>
<dbReference type="Pfam" id="PF13439">
    <property type="entry name" value="Glyco_transf_4"/>
    <property type="match status" value="1"/>
</dbReference>
<dbReference type="RefSeq" id="WP_111378371.1">
    <property type="nucleotide sequence ID" value="NZ_CP043612.1"/>
</dbReference>
<proteinExistence type="predicted"/>
<dbReference type="PANTHER" id="PTHR45947:SF3">
    <property type="entry name" value="SULFOQUINOVOSYL TRANSFERASE SQD2"/>
    <property type="match status" value="1"/>
</dbReference>
<dbReference type="OrthoDB" id="9787111at2"/>
<dbReference type="Gene3D" id="3.40.50.2000">
    <property type="entry name" value="Glycogen Phosphorylase B"/>
    <property type="match status" value="2"/>
</dbReference>
<dbReference type="Proteomes" id="UP000319267">
    <property type="component" value="Unassembled WGS sequence"/>
</dbReference>
<evidence type="ECO:0000313" key="3">
    <source>
        <dbReference type="EMBL" id="SMO71698.1"/>
    </source>
</evidence>
<evidence type="ECO:0000313" key="4">
    <source>
        <dbReference type="Proteomes" id="UP000319267"/>
    </source>
</evidence>
<dbReference type="EMBL" id="FXTQ01000003">
    <property type="protein sequence ID" value="SMO71698.1"/>
    <property type="molecule type" value="Genomic_DNA"/>
</dbReference>
<dbReference type="SUPFAM" id="SSF53756">
    <property type="entry name" value="UDP-Glycosyltransferase/glycogen phosphorylase"/>
    <property type="match status" value="1"/>
</dbReference>